<dbReference type="Pfam" id="PF01019">
    <property type="entry name" value="G_glu_transpept"/>
    <property type="match status" value="1"/>
</dbReference>
<comment type="catalytic activity">
    <reaction evidence="3">
        <text>glutathione + H2O = L-cysteinylglycine + L-glutamate</text>
        <dbReference type="Rhea" id="RHEA:28807"/>
        <dbReference type="ChEBI" id="CHEBI:15377"/>
        <dbReference type="ChEBI" id="CHEBI:29985"/>
        <dbReference type="ChEBI" id="CHEBI:57925"/>
        <dbReference type="ChEBI" id="CHEBI:61694"/>
        <dbReference type="EC" id="3.4.19.13"/>
    </reaction>
</comment>
<dbReference type="GO" id="GO:0005886">
    <property type="term" value="C:plasma membrane"/>
    <property type="evidence" value="ECO:0007669"/>
    <property type="project" value="TreeGrafter"/>
</dbReference>
<feature type="binding site" evidence="2">
    <location>
        <position position="475"/>
    </location>
    <ligand>
        <name>L-glutamate</name>
        <dbReference type="ChEBI" id="CHEBI:29985"/>
    </ligand>
</feature>
<dbReference type="EC" id="3.4.19.13" evidence="3"/>
<dbReference type="InterPro" id="IPR029055">
    <property type="entry name" value="Ntn_hydrolases_N"/>
</dbReference>
<feature type="active site" description="Nucleophile" evidence="1">
    <location>
        <position position="382"/>
    </location>
</feature>
<comment type="catalytic activity">
    <reaction evidence="3">
        <text>an S-substituted glutathione + H2O = an S-substituted L-cysteinylglycine + L-glutamate</text>
        <dbReference type="Rhea" id="RHEA:59468"/>
        <dbReference type="ChEBI" id="CHEBI:15377"/>
        <dbReference type="ChEBI" id="CHEBI:29985"/>
        <dbReference type="ChEBI" id="CHEBI:90779"/>
        <dbReference type="ChEBI" id="CHEBI:143103"/>
        <dbReference type="EC" id="3.4.19.13"/>
    </reaction>
</comment>
<dbReference type="FunFam" id="3.60.20.40:FF:000008">
    <property type="entry name" value="Gamma-glutamyltranspeptidase (Eurofung)"/>
    <property type="match status" value="1"/>
</dbReference>
<feature type="binding site" evidence="2">
    <location>
        <begin position="400"/>
        <end position="402"/>
    </location>
    <ligand>
        <name>L-glutamate</name>
        <dbReference type="ChEBI" id="CHEBI:29985"/>
    </ligand>
</feature>
<feature type="binding site" evidence="2">
    <location>
        <position position="103"/>
    </location>
    <ligand>
        <name>L-glutamate</name>
        <dbReference type="ChEBI" id="CHEBI:29985"/>
    </ligand>
</feature>
<evidence type="ECO:0000256" key="4">
    <source>
        <dbReference type="SAM" id="SignalP"/>
    </source>
</evidence>
<keyword evidence="6" id="KW-1185">Reference proteome</keyword>
<organism evidence="5 6">
    <name type="scientific">Moelleriella libera RCEF 2490</name>
    <dbReference type="NCBI Taxonomy" id="1081109"/>
    <lineage>
        <taxon>Eukaryota</taxon>
        <taxon>Fungi</taxon>
        <taxon>Dikarya</taxon>
        <taxon>Ascomycota</taxon>
        <taxon>Pezizomycotina</taxon>
        <taxon>Sordariomycetes</taxon>
        <taxon>Hypocreomycetidae</taxon>
        <taxon>Hypocreales</taxon>
        <taxon>Clavicipitaceae</taxon>
        <taxon>Moelleriella</taxon>
    </lineage>
</organism>
<dbReference type="OrthoDB" id="1081007at2759"/>
<dbReference type="InterPro" id="IPR043138">
    <property type="entry name" value="GGT_lsub"/>
</dbReference>
<comment type="catalytic activity">
    <reaction evidence="3">
        <text>an N-terminal (5-L-glutamyl)-[peptide] + an alpha-amino acid = 5-L-glutamyl amino acid + an N-terminal L-alpha-aminoacyl-[peptide]</text>
        <dbReference type="Rhea" id="RHEA:23904"/>
        <dbReference type="Rhea" id="RHEA-COMP:9780"/>
        <dbReference type="Rhea" id="RHEA-COMP:9795"/>
        <dbReference type="ChEBI" id="CHEBI:77644"/>
        <dbReference type="ChEBI" id="CHEBI:78597"/>
        <dbReference type="ChEBI" id="CHEBI:78599"/>
        <dbReference type="ChEBI" id="CHEBI:78608"/>
        <dbReference type="EC" id="2.3.2.2"/>
    </reaction>
</comment>
<comment type="function">
    <text evidence="3">Cleaves the gamma-glutamyl peptide bond of glutathione and glutathione conjugates.</text>
</comment>
<name>A0A168EPE7_9HYPO</name>
<dbReference type="EMBL" id="AZGY01000004">
    <property type="protein sequence ID" value="KZZ99015.1"/>
    <property type="molecule type" value="Genomic_DNA"/>
</dbReference>
<comment type="pathway">
    <text evidence="3">Sulfur metabolism; glutathione metabolism.</text>
</comment>
<keyword evidence="4" id="KW-0732">Signal</keyword>
<dbReference type="GO" id="GO:0006751">
    <property type="term" value="P:glutathione catabolic process"/>
    <property type="evidence" value="ECO:0007669"/>
    <property type="project" value="UniProtKB-UniRule"/>
</dbReference>
<dbReference type="Proteomes" id="UP000078544">
    <property type="component" value="Unassembled WGS sequence"/>
</dbReference>
<sequence length="572" mass="60638">MSFDYLSKMISRLSLLAFVLSTAVGATGCQGQYGPKLGAVASESSICSRIGTRLIEDGGNAVDALAGTVFCIGTVAMYHSGIGGGGFALLRSSNGSYEFVDFRETAPAAAFQDMYKGNVNASIFGGLARPMTFSGIPGEVRGLEYLHKTHGVLKWAEVLAPSVKLARFGFPVTEDLVKVMDAASPNAFLVDDPSWALDFAPRGRRVRLGETMTRKRYADTLETIAMEGADAFYTGAIGKATIRALKAGNGTMTEDDLKKYTIAHRKPIEIKYRGYKVTSTNAPSGGVVALSALNTLSGLDHFAEPSRSNTSAHFLVEAIKWGYGERTKLGDPSFVPGLDELTKRMISAEAGAEIRSKISQTQTFGVSYYDPDGIESLDTPGTSHIVAADASGLTVSLTTTVNLYFGSNLMVPETGIIMNNEMNDFSIPGASNAFGFIPSEANFVRPGKRPQSSISPIIAETSDGKVFFAIGAAGGSRIITANIQNAIHLLDGRMSIAEALAQPRLHNQLVPAQVTFEYAYNNGTVSYLKSLGDNVTWVAPGQSSAQGLTRLADGSFAAAGEPRQKNSGGFAV</sequence>
<reference evidence="5 6" key="1">
    <citation type="journal article" date="2016" name="Genome Biol. Evol.">
        <title>Divergent and convergent evolution of fungal pathogenicity.</title>
        <authorList>
            <person name="Shang Y."/>
            <person name="Xiao G."/>
            <person name="Zheng P."/>
            <person name="Cen K."/>
            <person name="Zhan S."/>
            <person name="Wang C."/>
        </authorList>
    </citation>
    <scope>NUCLEOTIDE SEQUENCE [LARGE SCALE GENOMIC DNA]</scope>
    <source>
        <strain evidence="5 6">RCEF 2490</strain>
    </source>
</reference>
<protein>
    <recommendedName>
        <fullName evidence="3">Glutathione hydrolase</fullName>
        <ecNumber evidence="3">2.3.2.2</ecNumber>
        <ecNumber evidence="3">3.4.19.13</ecNumber>
    </recommendedName>
    <alternativeName>
        <fullName evidence="3">Gamma-glutamyltransferase</fullName>
    </alternativeName>
    <alternativeName>
        <fullName evidence="3">Gamma-glutamyltranspeptidase</fullName>
    </alternativeName>
</protein>
<dbReference type="STRING" id="1081109.A0A168EPE7"/>
<dbReference type="EC" id="2.3.2.2" evidence="3"/>
<dbReference type="UniPathway" id="UPA00204"/>
<proteinExistence type="predicted"/>
<evidence type="ECO:0000256" key="3">
    <source>
        <dbReference type="RuleBase" id="RU368068"/>
    </source>
</evidence>
<keyword evidence="3" id="KW-0378">Hydrolase</keyword>
<dbReference type="SUPFAM" id="SSF56235">
    <property type="entry name" value="N-terminal nucleophile aminohydrolases (Ntn hydrolases)"/>
    <property type="match status" value="1"/>
</dbReference>
<dbReference type="PANTHER" id="PTHR11686:SF62">
    <property type="entry name" value="GLUTATHIONE HYDROLASE"/>
    <property type="match status" value="1"/>
</dbReference>
<dbReference type="PRINTS" id="PR01210">
    <property type="entry name" value="GGTRANSPTASE"/>
</dbReference>
<dbReference type="InterPro" id="IPR043137">
    <property type="entry name" value="GGT_ssub_C"/>
</dbReference>
<gene>
    <name evidence="5" type="ORF">AAL_02566</name>
</gene>
<dbReference type="GO" id="GO:0103068">
    <property type="term" value="F:leukotriene C4 gamma-glutamyl transferase activity"/>
    <property type="evidence" value="ECO:0007669"/>
    <property type="project" value="UniProtKB-EC"/>
</dbReference>
<dbReference type="Gene3D" id="3.60.20.40">
    <property type="match status" value="1"/>
</dbReference>
<comment type="caution">
    <text evidence="5">The sequence shown here is derived from an EMBL/GenBank/DDBJ whole genome shotgun (WGS) entry which is preliminary data.</text>
</comment>
<accession>A0A168EPE7</accession>
<evidence type="ECO:0000256" key="2">
    <source>
        <dbReference type="PIRSR" id="PIRSR600101-2"/>
    </source>
</evidence>
<feature type="binding site" evidence="2">
    <location>
        <begin position="452"/>
        <end position="453"/>
    </location>
    <ligand>
        <name>L-glutamate</name>
        <dbReference type="ChEBI" id="CHEBI:29985"/>
    </ligand>
</feature>
<evidence type="ECO:0000256" key="1">
    <source>
        <dbReference type="PIRSR" id="PIRSR600101-1"/>
    </source>
</evidence>
<feature type="binding site" evidence="2">
    <location>
        <position position="424"/>
    </location>
    <ligand>
        <name>L-glutamate</name>
        <dbReference type="ChEBI" id="CHEBI:29985"/>
    </ligand>
</feature>
<dbReference type="GO" id="GO:0036374">
    <property type="term" value="F:glutathione hydrolase activity"/>
    <property type="evidence" value="ECO:0007669"/>
    <property type="project" value="UniProtKB-UniRule"/>
</dbReference>
<evidence type="ECO:0000313" key="5">
    <source>
        <dbReference type="EMBL" id="KZZ99015.1"/>
    </source>
</evidence>
<feature type="chain" id="PRO_5007896557" description="Glutathione hydrolase" evidence="4">
    <location>
        <begin position="32"/>
        <end position="572"/>
    </location>
</feature>
<dbReference type="Gene3D" id="1.10.246.130">
    <property type="match status" value="1"/>
</dbReference>
<dbReference type="FunFam" id="1.10.246.130:FF:000001">
    <property type="entry name" value="Gamma-glutamyltransferase 5 isoform 1"/>
    <property type="match status" value="1"/>
</dbReference>
<dbReference type="InterPro" id="IPR000101">
    <property type="entry name" value="GGT_peptidase"/>
</dbReference>
<keyword evidence="3" id="KW-0808">Transferase</keyword>
<keyword evidence="3" id="KW-0012">Acyltransferase</keyword>
<dbReference type="PANTHER" id="PTHR11686">
    <property type="entry name" value="GAMMA GLUTAMYL TRANSPEPTIDASE"/>
    <property type="match status" value="1"/>
</dbReference>
<dbReference type="NCBIfam" id="TIGR00066">
    <property type="entry name" value="g_glut_trans"/>
    <property type="match status" value="1"/>
</dbReference>
<dbReference type="AlphaFoldDB" id="A0A168EPE7"/>
<feature type="signal peptide" evidence="4">
    <location>
        <begin position="1"/>
        <end position="31"/>
    </location>
</feature>
<evidence type="ECO:0000313" key="6">
    <source>
        <dbReference type="Proteomes" id="UP000078544"/>
    </source>
</evidence>